<name>A0ABV6QJ02_9ACTN</name>
<sequence length="98" mass="10629">MSETGLDAEAAELLRRRQMAQQQLADAAARVGRVIQRVAGYEETFLHQNDRVQQLIRGTEPGTDHTIARHLGDASGAVRQAIATLQAAESMCRSASQA</sequence>
<proteinExistence type="predicted"/>
<gene>
    <name evidence="1" type="ORF">ACFFGN_10785</name>
</gene>
<accession>A0ABV6QJ02</accession>
<organism evidence="1 2">
    <name type="scientific">Kribbella deserti</name>
    <dbReference type="NCBI Taxonomy" id="1926257"/>
    <lineage>
        <taxon>Bacteria</taxon>
        <taxon>Bacillati</taxon>
        <taxon>Actinomycetota</taxon>
        <taxon>Actinomycetes</taxon>
        <taxon>Propionibacteriales</taxon>
        <taxon>Kribbellaceae</taxon>
        <taxon>Kribbella</taxon>
    </lineage>
</organism>
<evidence type="ECO:0000313" key="1">
    <source>
        <dbReference type="EMBL" id="MFC0624548.1"/>
    </source>
</evidence>
<dbReference type="EMBL" id="JBHLTC010000012">
    <property type="protein sequence ID" value="MFC0624548.1"/>
    <property type="molecule type" value="Genomic_DNA"/>
</dbReference>
<dbReference type="Proteomes" id="UP001589890">
    <property type="component" value="Unassembled WGS sequence"/>
</dbReference>
<comment type="caution">
    <text evidence="1">The sequence shown here is derived from an EMBL/GenBank/DDBJ whole genome shotgun (WGS) entry which is preliminary data.</text>
</comment>
<protein>
    <submittedName>
        <fullName evidence="1">Uncharacterized protein</fullName>
    </submittedName>
</protein>
<keyword evidence="2" id="KW-1185">Reference proteome</keyword>
<evidence type="ECO:0000313" key="2">
    <source>
        <dbReference type="Proteomes" id="UP001589890"/>
    </source>
</evidence>
<dbReference type="RefSeq" id="WP_380046043.1">
    <property type="nucleotide sequence ID" value="NZ_JBHLTC010000012.1"/>
</dbReference>
<reference evidence="1 2" key="1">
    <citation type="submission" date="2024-09" db="EMBL/GenBank/DDBJ databases">
        <authorList>
            <person name="Sun Q."/>
            <person name="Mori K."/>
        </authorList>
    </citation>
    <scope>NUCLEOTIDE SEQUENCE [LARGE SCALE GENOMIC DNA]</scope>
    <source>
        <strain evidence="1 2">CGMCC 1.15906</strain>
    </source>
</reference>